<protein>
    <submittedName>
        <fullName evidence="1 3">Uncharacterized protein</fullName>
    </submittedName>
</protein>
<dbReference type="Proteomes" id="UP000267606">
    <property type="component" value="Unassembled WGS sequence"/>
</dbReference>
<gene>
    <name evidence="1" type="ORF">OFLC_LOCUS3769</name>
</gene>
<dbReference type="EMBL" id="UZAJ01002627">
    <property type="protein sequence ID" value="VDO37685.1"/>
    <property type="molecule type" value="Genomic_DNA"/>
</dbReference>
<reference evidence="3" key="1">
    <citation type="submission" date="2016-06" db="UniProtKB">
        <authorList>
            <consortium name="WormBaseParasite"/>
        </authorList>
    </citation>
    <scope>IDENTIFICATION</scope>
</reference>
<sequence length="161" mass="17932">MEQIGCLAVKSQRKKTEKQANGINGRLTHRCILSPMRTSQQNGVKLSHRALVGNWILGTVVENMIDSASTAGQGCGESVNSTDERFRSTIFLNQLVTMVSENNDAWPNKKLSVPFNLWCYGSMMNDASEVEDIRIDFLHILTSEHLSINALWPLPYPSPSP</sequence>
<evidence type="ECO:0000313" key="1">
    <source>
        <dbReference type="EMBL" id="VDO37685.1"/>
    </source>
</evidence>
<evidence type="ECO:0000313" key="3">
    <source>
        <dbReference type="WBParaSite" id="OFLC_0000376801-mRNA-1"/>
    </source>
</evidence>
<evidence type="ECO:0000313" key="2">
    <source>
        <dbReference type="Proteomes" id="UP000267606"/>
    </source>
</evidence>
<name>A0A183H8F7_9BILA</name>
<reference evidence="1 2" key="2">
    <citation type="submission" date="2018-11" db="EMBL/GenBank/DDBJ databases">
        <authorList>
            <consortium name="Pathogen Informatics"/>
        </authorList>
    </citation>
    <scope>NUCLEOTIDE SEQUENCE [LARGE SCALE GENOMIC DNA]</scope>
</reference>
<organism evidence="3">
    <name type="scientific">Onchocerca flexuosa</name>
    <dbReference type="NCBI Taxonomy" id="387005"/>
    <lineage>
        <taxon>Eukaryota</taxon>
        <taxon>Metazoa</taxon>
        <taxon>Ecdysozoa</taxon>
        <taxon>Nematoda</taxon>
        <taxon>Chromadorea</taxon>
        <taxon>Rhabditida</taxon>
        <taxon>Spirurina</taxon>
        <taxon>Spiruromorpha</taxon>
        <taxon>Filarioidea</taxon>
        <taxon>Onchocercidae</taxon>
        <taxon>Onchocerca</taxon>
    </lineage>
</organism>
<proteinExistence type="predicted"/>
<accession>A0A183H8F7</accession>
<dbReference type="WBParaSite" id="OFLC_0000376801-mRNA-1">
    <property type="protein sequence ID" value="OFLC_0000376801-mRNA-1"/>
    <property type="gene ID" value="OFLC_0000376801"/>
</dbReference>
<keyword evidence="2" id="KW-1185">Reference proteome</keyword>
<dbReference type="AlphaFoldDB" id="A0A183H8F7"/>